<dbReference type="RefSeq" id="WP_341682527.1">
    <property type="nucleotide sequence ID" value="NZ_JBBYHT010000002.1"/>
</dbReference>
<evidence type="ECO:0000313" key="1">
    <source>
        <dbReference type="EMBL" id="MEL1247448.1"/>
    </source>
</evidence>
<dbReference type="Gene3D" id="3.30.2310.20">
    <property type="entry name" value="RelE-like"/>
    <property type="match status" value="1"/>
</dbReference>
<reference evidence="1 2" key="1">
    <citation type="submission" date="2024-04" db="EMBL/GenBank/DDBJ databases">
        <title>Flavobacterium sp. DGU41 16S ribosomal RNA gene Genome sequencing and assembly.</title>
        <authorList>
            <person name="Park S."/>
        </authorList>
    </citation>
    <scope>NUCLEOTIDE SEQUENCE [LARGE SCALE GENOMIC DNA]</scope>
    <source>
        <strain evidence="1 2">DGU41</strain>
    </source>
</reference>
<dbReference type="InterPro" id="IPR035093">
    <property type="entry name" value="RelE/ParE_toxin_dom_sf"/>
</dbReference>
<keyword evidence="2" id="KW-1185">Reference proteome</keyword>
<organism evidence="1 2">
    <name type="scientific">Flavobacterium helocola</name>
    <dbReference type="NCBI Taxonomy" id="3139139"/>
    <lineage>
        <taxon>Bacteria</taxon>
        <taxon>Pseudomonadati</taxon>
        <taxon>Bacteroidota</taxon>
        <taxon>Flavobacteriia</taxon>
        <taxon>Flavobacteriales</taxon>
        <taxon>Flavobacteriaceae</taxon>
        <taxon>Flavobacterium</taxon>
    </lineage>
</organism>
<proteinExistence type="predicted"/>
<protein>
    <recommendedName>
        <fullName evidence="3">Type II toxin-antitoxin system RelE/ParE family toxin</fullName>
    </recommendedName>
</protein>
<comment type="caution">
    <text evidence="1">The sequence shown here is derived from an EMBL/GenBank/DDBJ whole genome shotgun (WGS) entry which is preliminary data.</text>
</comment>
<accession>A0ABU9I6B1</accession>
<dbReference type="EMBL" id="JBBYHT010000002">
    <property type="protein sequence ID" value="MEL1247448.1"/>
    <property type="molecule type" value="Genomic_DNA"/>
</dbReference>
<name>A0ABU9I6B1_9FLAO</name>
<sequence length="102" mass="12206">MYSIHWSKLAEITFSEEMDFIFEKWNQKEVDKFGLLVQNSLQSISENPKIGKSESENQVYSFVISKQTTIYFKISEIELRVDLILFWNNKKNPILLDKYLNY</sequence>
<evidence type="ECO:0008006" key="3">
    <source>
        <dbReference type="Google" id="ProtNLM"/>
    </source>
</evidence>
<dbReference type="Proteomes" id="UP001393056">
    <property type="component" value="Unassembled WGS sequence"/>
</dbReference>
<gene>
    <name evidence="1" type="ORF">AAEO58_05265</name>
</gene>
<evidence type="ECO:0000313" key="2">
    <source>
        <dbReference type="Proteomes" id="UP001393056"/>
    </source>
</evidence>